<dbReference type="InParanoid" id="A0A7F5RK15"/>
<dbReference type="OrthoDB" id="272810at2759"/>
<feature type="region of interest" description="Disordered" evidence="2">
    <location>
        <begin position="2543"/>
        <end position="2562"/>
    </location>
</feature>
<evidence type="ECO:0000259" key="3">
    <source>
        <dbReference type="Pfam" id="PF12624"/>
    </source>
</evidence>
<dbReference type="SUPFAM" id="SSF50370">
    <property type="entry name" value="Ricin B-like lectins"/>
    <property type="match status" value="1"/>
</dbReference>
<dbReference type="GO" id="GO:0006623">
    <property type="term" value="P:protein targeting to vacuole"/>
    <property type="evidence" value="ECO:0007669"/>
    <property type="project" value="TreeGrafter"/>
</dbReference>
<feature type="domain" description="Intermembrane lipid transfer protein VPS13-like C-terminal" evidence="5">
    <location>
        <begin position="3131"/>
        <end position="3197"/>
    </location>
</feature>
<feature type="region of interest" description="Disordered" evidence="2">
    <location>
        <begin position="987"/>
        <end position="1013"/>
    </location>
</feature>
<gene>
    <name evidence="7" type="primary">LOC108736448</name>
</gene>
<feature type="compositionally biased region" description="Basic and acidic residues" evidence="2">
    <location>
        <begin position="725"/>
        <end position="734"/>
    </location>
</feature>
<dbReference type="Proteomes" id="UP000192223">
    <property type="component" value="Unplaced"/>
</dbReference>
<evidence type="ECO:0000313" key="6">
    <source>
        <dbReference type="Proteomes" id="UP000192223"/>
    </source>
</evidence>
<feature type="domain" description="Chorein N-terminal" evidence="3">
    <location>
        <begin position="1"/>
        <end position="1844"/>
    </location>
</feature>
<proteinExistence type="predicted"/>
<evidence type="ECO:0000313" key="7">
    <source>
        <dbReference type="RefSeq" id="XP_025836301.1"/>
    </source>
</evidence>
<dbReference type="CDD" id="cd23453">
    <property type="entry name" value="beta-trefoil_Ricin_VPS13D"/>
    <property type="match status" value="1"/>
</dbReference>
<feature type="domain" description="VPS13-like middle region" evidence="4">
    <location>
        <begin position="1863"/>
        <end position="2358"/>
    </location>
</feature>
<dbReference type="PANTHER" id="PTHR16166">
    <property type="entry name" value="VACUOLAR PROTEIN SORTING-ASSOCIATED PROTEIN VPS13"/>
    <property type="match status" value="1"/>
</dbReference>
<evidence type="ECO:0000259" key="4">
    <source>
        <dbReference type="Pfam" id="PF25033"/>
    </source>
</evidence>
<feature type="region of interest" description="Disordered" evidence="2">
    <location>
        <begin position="1745"/>
        <end position="1765"/>
    </location>
</feature>
<evidence type="ECO:0000256" key="2">
    <source>
        <dbReference type="SAM" id="MobiDB-lite"/>
    </source>
</evidence>
<keyword evidence="6" id="KW-1185">Reference proteome</keyword>
<evidence type="ECO:0000259" key="5">
    <source>
        <dbReference type="Pfam" id="PF25037"/>
    </source>
</evidence>
<accession>A0A7F5RK15</accession>
<dbReference type="InterPro" id="IPR056747">
    <property type="entry name" value="VPS13-like_M"/>
</dbReference>
<protein>
    <submittedName>
        <fullName evidence="7">Vacuolar protein sorting-associated protein 13D</fullName>
    </submittedName>
</protein>
<dbReference type="InterPro" id="IPR026847">
    <property type="entry name" value="VPS13"/>
</dbReference>
<dbReference type="GO" id="GO:0007005">
    <property type="term" value="P:mitochondrion organization"/>
    <property type="evidence" value="ECO:0007669"/>
    <property type="project" value="TreeGrafter"/>
</dbReference>
<dbReference type="CTD" id="55187"/>
<dbReference type="Gene3D" id="2.80.10.50">
    <property type="match status" value="1"/>
</dbReference>
<dbReference type="Pfam" id="PF25033">
    <property type="entry name" value="VPS13_M"/>
    <property type="match status" value="1"/>
</dbReference>
<evidence type="ECO:0000256" key="1">
    <source>
        <dbReference type="ARBA" id="ARBA00022448"/>
    </source>
</evidence>
<name>A0A7F5RK15_AGRPL</name>
<dbReference type="Pfam" id="PF12624">
    <property type="entry name" value="VPS13_N"/>
    <property type="match status" value="1"/>
</dbReference>
<sequence>MLEGLVAWVLNNYLGKYVENLNTDQLSIALLSGQVELENLPLKKDALRHLGLPIEIEAGFIGKIILQIPVRQIRSAPWVIIIDQLYVVASPLSVQEWDSKLEHLTVHEQKLSALDALEAQWRLEMESKDNSAYYYASTYSSWLNYGTGLITDIIENLQLKIHDVHIRYEDCFSITNKTVAFGVTMESLSAQSCDSNWVPEFTHWHSSAASFKLIDMQKLAVYWITLEQGQNYSNIDMADLKALLSQIKNSSFNQHYILEPVSAQAHLKHNRSEKPLRSLSTPRIVCDLQMDEVALSLVDWQYEQIIKCVNGLDDIARLRKFRLYRPECSVKEDAKSWWLYAVCCNFSDKLPSFCKPKPTWNSCLQRAKENVAYVKLYVDILSTPTMALTPDNKKLKDAVEWDRDYNELKVLREIAMRKVPAASLNTNTTNSAGRGILVRWFPTWMGWYSSNSNLGTTVSLDHPPSQLEGEILEALSDSIANNTLLKRDMVFGQFNFTLNSGTLNLCTTGDNGNSSVPMIEFQFKNLSLKVTSCPRTSSHTLELSLGAIYLRDKLTEHSLFPILVGPPDQERVIQLTRTKGSNPKLSARGGGEERSEPLFSLLYEKRSENSGCDYKLSVKSKSLDVVYQPLAIKWLVEFACHPHQTIITQSSIEAMKTRTKKELIKNWEQIIDGRLSSRKSWELNLDISTPQIIFVEKFTDPNSAVAIVDFGKLHLQNTTNVGKNDINDLTKKDSEDDEMFMTPCSTPPGSEEDNSETLTSGVTPQQQQILDDVLNEQSLHQKLYESYAVELTDLQVLISKAKDNWRYAHNKGTSPLHVLDRFNISMQIERCIVHTCDPLYPSLTVNANLPKLVAHVNEQKVAAAKSLVDSVSIAGFPSPFSTPENIDLENTIFSDEDESSSLDMSLEMSRLLIFQFSIDQLALEVQSRGRSIAELQVAGVRASFSRRPVDISINLSVHSLLLVDALQTFGPDFELLVASHKHVGMDSMSGSLRDSEPTSPTSPASPDPGHVSSMSITSPLAITQALSNLTSSPPHSFVPSPLPRLTTALDSEALITVEIVLITGLEPMHIANIQFNNLDIIANQETIVELMGFTHRVFPDINNKKYTGLQVRRPEVTASTDTIDAPDELTPSSNIRRTEITFDFHRLNVLLLRGVVKDGCLIGKKIATASMCEARIQATVDKGVLVEGSLGGLQMVDLTSEGQIHQRIVSVGHDPLSETPHPMYLMSQANQDKVHKAFSFKIKRDVKSSENDIADISIRMASVWYTHSPTFIGEFQSCATEFKQYFANLARSIRAAATDMALGLVQSKTEALAQSLYINSRLSSSLYGSAMSFSDALTPRKRFRRSSSNQDPSEGVTGYFSARDTVDQTPYSPEDDEDIVINIKLDVVLDSPVVILPRSSNSPEVFVAHLGKISVTNRNETPENGKWNIRTEYYNVEVRDMNLYSLDTSSRRTPGPIMSKVDTLYACDSLAKPILYDTILQLNIEREVNIDPQCRHRSLSNLLEEDYQTDCQPYDDVAVLENIQISGTFVTSLKLSLTRTQYEQLLATLQFLTTSFNLNNTEETPRASSRNVSSLADICEEDTGVTTLKMDPHVRAKMFTAAPSLKSKTSKKRLVTLKILFDLPLFTIELRGDSPTGEQGLVDLSFRDFVLNYEKCHPYETNIQVSLRSVTMEDLLQAQESKQRVMVISSDGGLPCKPSCVSRSCPEGFGYFPTQSMSHCSLPDHLEPAKVLGVDMLSKISRHAEKRVNGCPDTPPPSPSAKERPQKNLVLISTLLVDPSAPNFKTHYNSVERSTSVDFNCLDLVVNVESWVIVIDFFSVTPSDYKQAHRKDEESKAFTKNIVEKENEETNISIRSLNVVLVKPQSDLAKVNISHVEVCIKTDGIQKEVKGHLGSMSLLDLTLHGQLYKERFLTSGKQALLFIYTRFSPNKVLNFDAQLKLEMSSVSYVHTKRFVAELQAFFNRFTHLQAVMQSIRTATSRQQNTNEIKKLSVILEAEAPVLYLPVSSKSSDLLIADLGHLIVTNDFKYSDNEGVISVVKNKEAGKKCLLDIMFIELQNVDLFTGVRETSSSKTKTINDTHVILGSSVIRRNGASLLKNKCHLKIQVERNLFSDIYHTVPDMSIQGELSTLDITVDVQQYKLIKGLLFYNLGECTEHILPSVSKSNLEVIKPSENVWTLLSIKFNLMNVVLDLHTNYKSEPIARVNFIKSQLTVESFSNFSQDVDLVSQEIVVIDTRSQNENSNKQNVFTNILQSIVFNCQDDLVQLEVHSRKKQDKTKFTILLNNMRLMTIFDWWESAAKFIFANYEEEQPTSPTHESSSLKNEKGSFELKLNITDSEIVMVQDISQWDTNAVILKVFRKIIFTLMFDFHIHYKDNYFSRDAQGRIYFLRMEVVLEGATFFVIFADADTMPPPIRVDNFSEVPLTFWQTCCKDLLRCNVRAHTSIPYAWDEPTGSSFLTVSAPGGVSNNYDMNKIGNVPQLTYENFIYIAFAGTFKDGEDVLNDPMDVENQQLVLDVVNSKQVILNRKIPGQRSQLWRMTASGQLQHEGSSPPSHPQQPRSDNVLVLDIEGPAPQPNTYNRLMLRKPDSRRRSTQTWRFTDDGRLCCAHYKMCVQAQDGFFGLRPGNAAILGLPQPICHRTTETGIPLEQAVTRQRLRPGSGVLSVEISTDGPTRVLNIRDMHEKSVYAVPDEREWNKIVKKQRPKFTRYSNQDDDDAKKTEYQCTLKLAGVGISVVTRKPFEELLYAKFETIVGETVITKIARTFCISVRDIQVDNQLLDTTVPVLLYVTPPKTNRNDDEYYKLPALDISTEIQPTPNENAVIFKHLIVNLKKLTINLEEKFILKLLSFIEIGSKEEETIPDSTSEYDYDMQRMLSEVSASYAKRYYFGVIHLVPNQIKLSMKTASKLPPELKAVKRKWDIPFIKFEDALVDLKPFVRRHPFETAQFLLNSIKKHFKDELIWQAAIILGSVDVLGNPVGFMNDVSEGVSGFFTEGSVRTLVKNVTHGLSNSAAKVTESISDGLGRVTMDDEHEEMRQRIRQVEPGKSGDHLLAGIKGLSFGILGGATSIFKHVYEGAANEGIQGVFSGLGKGLVGTVTKPVVGVLDLASETARAVRETSRSRISPDRSRLPRCVWGTGGLLPPYSKKQSKAQQLLYTVSDRNFSEHLVAFERLNSEDLKILVSNQKIWIVGLNTVQLEVYLSDLQQCQPVTVSEGSDSRYYIEITMKVSNANSTALYQDAIKRPIIRCDSYDLARWVSQQVNYAKRLYDERLHTLTSDVLQVEE</sequence>
<dbReference type="Pfam" id="PF25037">
    <property type="entry name" value="VPS13_C"/>
    <property type="match status" value="1"/>
</dbReference>
<organism evidence="6 7">
    <name type="scientific">Agrilus planipennis</name>
    <name type="common">Emerald ash borer</name>
    <name type="synonym">Agrilus marcopoli</name>
    <dbReference type="NCBI Taxonomy" id="224129"/>
    <lineage>
        <taxon>Eukaryota</taxon>
        <taxon>Metazoa</taxon>
        <taxon>Ecdysozoa</taxon>
        <taxon>Arthropoda</taxon>
        <taxon>Hexapoda</taxon>
        <taxon>Insecta</taxon>
        <taxon>Pterygota</taxon>
        <taxon>Neoptera</taxon>
        <taxon>Endopterygota</taxon>
        <taxon>Coleoptera</taxon>
        <taxon>Polyphaga</taxon>
        <taxon>Elateriformia</taxon>
        <taxon>Buprestoidea</taxon>
        <taxon>Buprestidae</taxon>
        <taxon>Agrilinae</taxon>
        <taxon>Agrilus</taxon>
    </lineage>
</organism>
<feature type="region of interest" description="Disordered" evidence="2">
    <location>
        <begin position="723"/>
        <end position="760"/>
    </location>
</feature>
<dbReference type="InterPro" id="IPR026854">
    <property type="entry name" value="VPS13_N"/>
</dbReference>
<dbReference type="KEGG" id="apln:108736448"/>
<dbReference type="RefSeq" id="XP_025836301.1">
    <property type="nucleotide sequence ID" value="XM_025980516.1"/>
</dbReference>
<dbReference type="GO" id="GO:0045053">
    <property type="term" value="P:protein retention in Golgi apparatus"/>
    <property type="evidence" value="ECO:0007669"/>
    <property type="project" value="TreeGrafter"/>
</dbReference>
<keyword evidence="1" id="KW-0813">Transport</keyword>
<dbReference type="InterPro" id="IPR035992">
    <property type="entry name" value="Ricin_B-like_lectins"/>
</dbReference>
<dbReference type="PANTHER" id="PTHR16166:SF141">
    <property type="entry name" value="INTERMEMBRANE LIPID TRANSFER PROTEIN VPS13D"/>
    <property type="match status" value="1"/>
</dbReference>
<dbReference type="FunCoup" id="A0A7F5RK15">
    <property type="interactions" value="988"/>
</dbReference>
<feature type="region of interest" description="Disordered" evidence="2">
    <location>
        <begin position="1342"/>
        <end position="1373"/>
    </location>
</feature>
<dbReference type="InterPro" id="IPR056748">
    <property type="entry name" value="VPS13-like_C"/>
</dbReference>
<dbReference type="GeneID" id="108736448"/>
<feature type="compositionally biased region" description="Low complexity" evidence="2">
    <location>
        <begin position="997"/>
        <end position="1008"/>
    </location>
</feature>
<reference evidence="7" key="1">
    <citation type="submission" date="2025-08" db="UniProtKB">
        <authorList>
            <consortium name="RefSeq"/>
        </authorList>
    </citation>
    <scope>IDENTIFICATION</scope>
    <source>
        <tissue evidence="7">Entire body</tissue>
    </source>
</reference>